<keyword evidence="2" id="KW-0378">Hydrolase</keyword>
<dbReference type="Pfam" id="PF17778">
    <property type="entry name" value="WHD_BLACT"/>
    <property type="match status" value="1"/>
</dbReference>
<dbReference type="SMART" id="SM00849">
    <property type="entry name" value="Lactamase_B"/>
    <property type="match status" value="1"/>
</dbReference>
<keyword evidence="3" id="KW-1185">Reference proteome</keyword>
<evidence type="ECO:0000313" key="3">
    <source>
        <dbReference type="Proteomes" id="UP000319148"/>
    </source>
</evidence>
<evidence type="ECO:0000259" key="1">
    <source>
        <dbReference type="SMART" id="SM00849"/>
    </source>
</evidence>
<proteinExistence type="predicted"/>
<dbReference type="InterPro" id="IPR041516">
    <property type="entry name" value="LACTB2_WH"/>
</dbReference>
<comment type="caution">
    <text evidence="2">The sequence shown here is derived from an EMBL/GenBank/DDBJ whole genome shotgun (WGS) entry which is preliminary data.</text>
</comment>
<dbReference type="GO" id="GO:0016787">
    <property type="term" value="F:hydrolase activity"/>
    <property type="evidence" value="ECO:0007669"/>
    <property type="project" value="UniProtKB-KW"/>
</dbReference>
<evidence type="ECO:0000313" key="2">
    <source>
        <dbReference type="EMBL" id="TPD57481.1"/>
    </source>
</evidence>
<feature type="domain" description="Metallo-beta-lactamase" evidence="1">
    <location>
        <begin position="37"/>
        <end position="212"/>
    </location>
</feature>
<dbReference type="EMBL" id="VFIY01000018">
    <property type="protein sequence ID" value="TPD57481.1"/>
    <property type="molecule type" value="Genomic_DNA"/>
</dbReference>
<accession>A0A501PBL8</accession>
<dbReference type="AlphaFoldDB" id="A0A501PBL8"/>
<dbReference type="Pfam" id="PF00753">
    <property type="entry name" value="Lactamase_B"/>
    <property type="match status" value="1"/>
</dbReference>
<protein>
    <submittedName>
        <fullName evidence="2">MBL fold metallo-hydrolase</fullName>
    </submittedName>
</protein>
<reference evidence="3" key="1">
    <citation type="submission" date="2019-06" db="EMBL/GenBank/DDBJ databases">
        <title>The complete genome of Emcibacter congregatus ZYLT.</title>
        <authorList>
            <person name="Zhao Z."/>
        </authorList>
    </citation>
    <scope>NUCLEOTIDE SEQUENCE [LARGE SCALE GENOMIC DNA]</scope>
    <source>
        <strain evidence="3">MCCC 1A06723</strain>
    </source>
</reference>
<dbReference type="OrthoDB" id="9784009at2"/>
<sequence length="302" mass="33599">MLKFDKNFSPEYGNSVTLSPLIRRIVAQNPSPFTFHGTGTYIVGREDSSGGLAVIDPGPAMPSHMHALENYLDGKQVSHIFVTHNHMDHSPAAHPLQQLTGAKIYAFPVDGQTYSDNHTEEGLDKEFSPDVELADGEIIHGDGWTLEAVHTPGHLSNHLCFALHEEKALFSGDHVMGWSTSVVSPPDGHMGDYLQSLEQLLVRDDEIYYPTHGNPIPDPEPFVEGLLQHRRQREEQILQVIKSGAKTIPDMVDIIYADVPSYLHPAAARSVLAHLIHMVETRRLQCDGKPEVNSIYELTEHK</sequence>
<dbReference type="SUPFAM" id="SSF56281">
    <property type="entry name" value="Metallo-hydrolase/oxidoreductase"/>
    <property type="match status" value="1"/>
</dbReference>
<dbReference type="Gene3D" id="3.60.15.10">
    <property type="entry name" value="Ribonuclease Z/Hydroxyacylglutathione hydrolase-like"/>
    <property type="match status" value="1"/>
</dbReference>
<organism evidence="2 3">
    <name type="scientific">Emcibacter nanhaiensis</name>
    <dbReference type="NCBI Taxonomy" id="1505037"/>
    <lineage>
        <taxon>Bacteria</taxon>
        <taxon>Pseudomonadati</taxon>
        <taxon>Pseudomonadota</taxon>
        <taxon>Alphaproteobacteria</taxon>
        <taxon>Emcibacterales</taxon>
        <taxon>Emcibacteraceae</taxon>
        <taxon>Emcibacter</taxon>
    </lineage>
</organism>
<gene>
    <name evidence="2" type="ORF">FIV46_15290</name>
</gene>
<name>A0A501PBL8_9PROT</name>
<dbReference type="Gene3D" id="1.10.10.10">
    <property type="entry name" value="Winged helix-like DNA-binding domain superfamily/Winged helix DNA-binding domain"/>
    <property type="match status" value="1"/>
</dbReference>
<dbReference type="InterPro" id="IPR036866">
    <property type="entry name" value="RibonucZ/Hydroxyglut_hydro"/>
</dbReference>
<dbReference type="InterPro" id="IPR001279">
    <property type="entry name" value="Metallo-B-lactamas"/>
</dbReference>
<dbReference type="PANTHER" id="PTHR23131:SF0">
    <property type="entry name" value="ENDORIBONUCLEASE LACTB2"/>
    <property type="match status" value="1"/>
</dbReference>
<dbReference type="InterPro" id="IPR036388">
    <property type="entry name" value="WH-like_DNA-bd_sf"/>
</dbReference>
<dbReference type="RefSeq" id="WP_139941796.1">
    <property type="nucleotide sequence ID" value="NZ_JBHSYP010000005.1"/>
</dbReference>
<dbReference type="PANTHER" id="PTHR23131">
    <property type="entry name" value="ENDORIBONUCLEASE LACTB2"/>
    <property type="match status" value="1"/>
</dbReference>
<dbReference type="InterPro" id="IPR050662">
    <property type="entry name" value="Sec-metab_biosynth-thioest"/>
</dbReference>
<dbReference type="Proteomes" id="UP000319148">
    <property type="component" value="Unassembled WGS sequence"/>
</dbReference>
<dbReference type="CDD" id="cd16278">
    <property type="entry name" value="metallo-hydrolase-like_MBL-fold"/>
    <property type="match status" value="1"/>
</dbReference>